<evidence type="ECO:0000313" key="2">
    <source>
        <dbReference type="Proteomes" id="UP000464658"/>
    </source>
</evidence>
<dbReference type="AlphaFoldDB" id="A0A5S9M222"/>
<dbReference type="EMBL" id="AP021906">
    <property type="protein sequence ID" value="BBP86805.1"/>
    <property type="molecule type" value="Genomic_DNA"/>
</dbReference>
<accession>A0A5S9M222</accession>
<evidence type="ECO:0000313" key="1">
    <source>
        <dbReference type="EMBL" id="BBP86805.1"/>
    </source>
</evidence>
<gene>
    <name evidence="1" type="ORF">BsIDN1_04230</name>
</gene>
<dbReference type="Proteomes" id="UP000464658">
    <property type="component" value="Chromosome"/>
</dbReference>
<protein>
    <submittedName>
        <fullName evidence="1">Uncharacterized protein</fullName>
    </submittedName>
</protein>
<reference evidence="1 2" key="1">
    <citation type="submission" date="2019-12" db="EMBL/GenBank/DDBJ databases">
        <title>Full genome sequence of a Bacillus safensis strain isolated from commercially available natto in Indonesia.</title>
        <authorList>
            <person name="Yoshida M."/>
            <person name="Uomi M."/>
            <person name="Waturangi D."/>
            <person name="Ekaputri J.J."/>
            <person name="Setiamarga D.H.E."/>
        </authorList>
    </citation>
    <scope>NUCLEOTIDE SEQUENCE [LARGE SCALE GENOMIC DNA]</scope>
    <source>
        <strain evidence="1 2">IDN1</strain>
    </source>
</reference>
<organism evidence="1 2">
    <name type="scientific">Bacillus safensis</name>
    <dbReference type="NCBI Taxonomy" id="561879"/>
    <lineage>
        <taxon>Bacteria</taxon>
        <taxon>Bacillati</taxon>
        <taxon>Bacillota</taxon>
        <taxon>Bacilli</taxon>
        <taxon>Bacillales</taxon>
        <taxon>Bacillaceae</taxon>
        <taxon>Bacillus</taxon>
    </lineage>
</organism>
<name>A0A5S9M222_BACIA</name>
<proteinExistence type="predicted"/>
<sequence>MTSQSVSPLFKGMYVYDVPAGQESAGKTLKAGKAVIKSTARKLSSMPNVEFAEPVQTYRALSNDAQYGYQWPLKNSAKNSGKKRR</sequence>